<dbReference type="Proteomes" id="UP001170379">
    <property type="component" value="Unassembled WGS sequence"/>
</dbReference>
<reference evidence="3" key="2">
    <citation type="journal article" date="2022" name="Sci. Rep.">
        <title>In silico prediction of the enzymes involved in the degradation of the herbicide molinate by Gulosibacter molinativorax ON4T.</title>
        <authorList>
            <person name="Lopes A.R."/>
            <person name="Bunin E."/>
            <person name="Viana A.T."/>
            <person name="Froufe H."/>
            <person name="Munoz-Merida A."/>
            <person name="Pinho D."/>
            <person name="Figueiredo J."/>
            <person name="Barroso C."/>
            <person name="Vaz-Moreira I."/>
            <person name="Bellanger X."/>
            <person name="Egas C."/>
            <person name="Nunes O.C."/>
        </authorList>
    </citation>
    <scope>NUCLEOTIDE SEQUENCE</scope>
    <source>
        <strain evidence="3">ON4</strain>
    </source>
</reference>
<sequence length="81" mass="8955">MFELPTVIQAAEEMIVTPGPMIFPPIVFGIAMFALLMVVALITFSFRNMSARHDSPGRVYRHDPVGHPGQPILESGHNDTH</sequence>
<reference evidence="3" key="1">
    <citation type="submission" date="2018-03" db="EMBL/GenBank/DDBJ databases">
        <authorList>
            <person name="Nunes O.C."/>
            <person name="Lopes A.R."/>
            <person name="Froufe H."/>
            <person name="Munoz-Merida A."/>
            <person name="Barroso C."/>
            <person name="Egas C."/>
        </authorList>
    </citation>
    <scope>NUCLEOTIDE SEQUENCE</scope>
    <source>
        <strain evidence="3">ON4</strain>
    </source>
</reference>
<keyword evidence="2" id="KW-0472">Membrane</keyword>
<accession>A0ABT7CAC7</accession>
<evidence type="ECO:0000256" key="1">
    <source>
        <dbReference type="SAM" id="MobiDB-lite"/>
    </source>
</evidence>
<gene>
    <name evidence="3" type="ORF">C7K25_12380</name>
</gene>
<dbReference type="EMBL" id="PXVD01000021">
    <property type="protein sequence ID" value="MDJ1372156.1"/>
    <property type="molecule type" value="Genomic_DNA"/>
</dbReference>
<name>A0ABT7CAC7_9MICO</name>
<keyword evidence="4" id="KW-1185">Reference proteome</keyword>
<evidence type="ECO:0000313" key="4">
    <source>
        <dbReference type="Proteomes" id="UP001170379"/>
    </source>
</evidence>
<evidence type="ECO:0000256" key="2">
    <source>
        <dbReference type="SAM" id="Phobius"/>
    </source>
</evidence>
<protein>
    <submittedName>
        <fullName evidence="3">Uncharacterized protein</fullName>
    </submittedName>
</protein>
<evidence type="ECO:0000313" key="3">
    <source>
        <dbReference type="EMBL" id="MDJ1372156.1"/>
    </source>
</evidence>
<organism evidence="3 4">
    <name type="scientific">Gulosibacter molinativorax</name>
    <dbReference type="NCBI Taxonomy" id="256821"/>
    <lineage>
        <taxon>Bacteria</taxon>
        <taxon>Bacillati</taxon>
        <taxon>Actinomycetota</taxon>
        <taxon>Actinomycetes</taxon>
        <taxon>Micrococcales</taxon>
        <taxon>Microbacteriaceae</taxon>
        <taxon>Gulosibacter</taxon>
    </lineage>
</organism>
<keyword evidence="2" id="KW-0812">Transmembrane</keyword>
<dbReference type="RefSeq" id="WP_035733203.1">
    <property type="nucleotide sequence ID" value="NZ_CP028426.1"/>
</dbReference>
<keyword evidence="2" id="KW-1133">Transmembrane helix</keyword>
<proteinExistence type="predicted"/>
<feature type="region of interest" description="Disordered" evidence="1">
    <location>
        <begin position="57"/>
        <end position="81"/>
    </location>
</feature>
<feature type="transmembrane region" description="Helical" evidence="2">
    <location>
        <begin position="22"/>
        <end position="46"/>
    </location>
</feature>
<comment type="caution">
    <text evidence="3">The sequence shown here is derived from an EMBL/GenBank/DDBJ whole genome shotgun (WGS) entry which is preliminary data.</text>
</comment>